<proteinExistence type="predicted"/>
<name>A0A4R6HCW6_9BACT</name>
<dbReference type="EMBL" id="SNWI01000001">
    <property type="protein sequence ID" value="TDO05565.1"/>
    <property type="molecule type" value="Genomic_DNA"/>
</dbReference>
<sequence>MRQRLFYFLMFVAILFVACEDFEDPQIPQINDFDLTLKNTDGVSVSSVWVKAYYLDMKPGFVVDSTFTSVLGNGSFSSLEPRNYTLKAFRDNGEELGSTEVTVSADQALNAYDWALDVFIENYDFTVELKDNRQNPIVERKVGLYTAGDNPVLIQEGFSGSDGRVVFGQTVVGTYQVNVYDEENIAVFAQKVSAVGASEANSELFVVQRLFHDTKVVITGFFSDPRGSDSPKIGQLSGDGFSHPGQYEYVQLMAVQDINFAEEPYAVVFTNTGSPTEFGWADGLYSAESKRVYQINLEKGSVQKGQYFYVGGSSRMICSYYKLSGSPQLGEDKFWGVDYWTLPGGNGNGIAKSGSGLLGNGSGKSQSSVVKKAPDGIAVFEGTQVDTESIPVDAIFYGTEATYEAYQVPDNDIYSRTNQETGESQPLFGNGTNDFLFPVPAQDQGMFIKLGGQVTPTEWLVPRSGTPLLFNMKDYPGASVADIENAADCTLFIDK</sequence>
<comment type="caution">
    <text evidence="2">The sequence shown here is derived from an EMBL/GenBank/DDBJ whole genome shotgun (WGS) entry which is preliminary data.</text>
</comment>
<feature type="chain" id="PRO_5020917088" evidence="1">
    <location>
        <begin position="19"/>
        <end position="495"/>
    </location>
</feature>
<feature type="signal peptide" evidence="1">
    <location>
        <begin position="1"/>
        <end position="18"/>
    </location>
</feature>
<reference evidence="2 3" key="1">
    <citation type="submission" date="2019-03" db="EMBL/GenBank/DDBJ databases">
        <title>Freshwater and sediment microbial communities from various areas in North America, analyzing microbe dynamics in response to fracking.</title>
        <authorList>
            <person name="Lamendella R."/>
        </authorList>
    </citation>
    <scope>NUCLEOTIDE SEQUENCE [LARGE SCALE GENOMIC DNA]</scope>
    <source>
        <strain evidence="2 3">114D</strain>
    </source>
</reference>
<dbReference type="RefSeq" id="WP_133463596.1">
    <property type="nucleotide sequence ID" value="NZ_SNWI01000001.1"/>
</dbReference>
<dbReference type="AlphaFoldDB" id="A0A4R6HCW6"/>
<dbReference type="OrthoDB" id="1111074at2"/>
<keyword evidence="1" id="KW-0732">Signal</keyword>
<dbReference type="Proteomes" id="UP000294848">
    <property type="component" value="Unassembled WGS sequence"/>
</dbReference>
<accession>A0A4R6HCW6</accession>
<gene>
    <name evidence="2" type="ORF">DET52_101927</name>
</gene>
<evidence type="ECO:0000313" key="2">
    <source>
        <dbReference type="EMBL" id="TDO05565.1"/>
    </source>
</evidence>
<evidence type="ECO:0000256" key="1">
    <source>
        <dbReference type="SAM" id="SignalP"/>
    </source>
</evidence>
<organism evidence="2 3">
    <name type="scientific">Sunxiuqinia elliptica</name>
    <dbReference type="NCBI Taxonomy" id="655355"/>
    <lineage>
        <taxon>Bacteria</taxon>
        <taxon>Pseudomonadati</taxon>
        <taxon>Bacteroidota</taxon>
        <taxon>Bacteroidia</taxon>
        <taxon>Marinilabiliales</taxon>
        <taxon>Prolixibacteraceae</taxon>
        <taxon>Sunxiuqinia</taxon>
    </lineage>
</organism>
<protein>
    <submittedName>
        <fullName evidence="2">Uncharacterized protein</fullName>
    </submittedName>
</protein>
<dbReference type="PROSITE" id="PS51257">
    <property type="entry name" value="PROKAR_LIPOPROTEIN"/>
    <property type="match status" value="1"/>
</dbReference>
<evidence type="ECO:0000313" key="3">
    <source>
        <dbReference type="Proteomes" id="UP000294848"/>
    </source>
</evidence>